<proteinExistence type="predicted"/>
<dbReference type="EMBL" id="CM047944">
    <property type="protein sequence ID" value="KAI9899611.1"/>
    <property type="molecule type" value="Genomic_DNA"/>
</dbReference>
<protein>
    <submittedName>
        <fullName evidence="1">Uncharacterized protein</fullName>
    </submittedName>
</protein>
<sequence length="347" mass="39232">MSAPGPGSGLMNPRILKRVGLSFVAFLFSAAFIVALMRMTPETNVRLPDMRKVVSLPSGFAGSASGLEPQCMSDSDAESPLVKIADKYAHLRDDKFTIVMQTYQRPKELNSTLTALLSEEIPSLLEVWIVWNNLDEPTPPDYESEFGVKVHYRMSSANSLNQKLIPHSEYQTQALLLTDDDVYYHPKDLEFVFQSWRKFGRFRLVGALPRCSELKNDKWEYTFCSNKPGENVYSMILTNLCFSHIAFLDYYSSDDFADSVAIRNYVDEHFNCEDIALNYMASKLTGFGPLEVNGEERYVNFDPSQGISRKKGHLEARSQCLNDFIDIFGCMPLVDETAHIAHGLVVL</sequence>
<reference evidence="1" key="1">
    <citation type="submission" date="2022-10" db="EMBL/GenBank/DDBJ databases">
        <title>Complete Genome of Trichothecium roseum strain YXFP-22015, a Plant Pathogen Isolated from Citrus.</title>
        <authorList>
            <person name="Wang Y."/>
            <person name="Zhu L."/>
        </authorList>
    </citation>
    <scope>NUCLEOTIDE SEQUENCE</scope>
    <source>
        <strain evidence="1">YXFP-22015</strain>
    </source>
</reference>
<evidence type="ECO:0000313" key="1">
    <source>
        <dbReference type="EMBL" id="KAI9899611.1"/>
    </source>
</evidence>
<dbReference type="Proteomes" id="UP001163324">
    <property type="component" value="Chromosome 5"/>
</dbReference>
<accession>A0ACC0UZZ9</accession>
<name>A0ACC0UZZ9_9HYPO</name>
<keyword evidence="2" id="KW-1185">Reference proteome</keyword>
<organism evidence="1 2">
    <name type="scientific">Trichothecium roseum</name>
    <dbReference type="NCBI Taxonomy" id="47278"/>
    <lineage>
        <taxon>Eukaryota</taxon>
        <taxon>Fungi</taxon>
        <taxon>Dikarya</taxon>
        <taxon>Ascomycota</taxon>
        <taxon>Pezizomycotina</taxon>
        <taxon>Sordariomycetes</taxon>
        <taxon>Hypocreomycetidae</taxon>
        <taxon>Hypocreales</taxon>
        <taxon>Hypocreales incertae sedis</taxon>
        <taxon>Trichothecium</taxon>
    </lineage>
</organism>
<gene>
    <name evidence="1" type="ORF">N3K66_006072</name>
</gene>
<evidence type="ECO:0000313" key="2">
    <source>
        <dbReference type="Proteomes" id="UP001163324"/>
    </source>
</evidence>
<comment type="caution">
    <text evidence="1">The sequence shown here is derived from an EMBL/GenBank/DDBJ whole genome shotgun (WGS) entry which is preliminary data.</text>
</comment>